<evidence type="ECO:0000313" key="3">
    <source>
        <dbReference type="Proteomes" id="UP000195913"/>
    </source>
</evidence>
<feature type="transmembrane region" description="Helical" evidence="1">
    <location>
        <begin position="59"/>
        <end position="80"/>
    </location>
</feature>
<protein>
    <submittedName>
        <fullName evidence="2">CblZ, a non-orthologous displasment for Alpha-ribazole-5'-phosphate phosphatase</fullName>
    </submittedName>
</protein>
<keyword evidence="3" id="KW-1185">Reference proteome</keyword>
<dbReference type="InterPro" id="IPR021403">
    <property type="entry name" value="DUF3043"/>
</dbReference>
<keyword evidence="1" id="KW-0472">Membrane</keyword>
<accession>A0A1R4GV19</accession>
<sequence length="128" mass="14905">MRLANETGDERYLSTRDKGPQKRFARNFVDSRWMVGEFLMIIILVFLIISFSMSKNLQVTAYVTFGLWIVLAITVLDSFIMTRQLKKRLTDKFGSRDRGVLWYAAMRGLQFRKLRLPKPQIARGAPVD</sequence>
<dbReference type="Pfam" id="PF11241">
    <property type="entry name" value="DUF3043"/>
    <property type="match status" value="1"/>
</dbReference>
<feature type="transmembrane region" description="Helical" evidence="1">
    <location>
        <begin position="33"/>
        <end position="53"/>
    </location>
</feature>
<name>A0A1R4GV19_9MICC</name>
<dbReference type="AlphaFoldDB" id="A0A1R4GV19"/>
<gene>
    <name evidence="2" type="ORF">FM101_14230</name>
</gene>
<evidence type="ECO:0000256" key="1">
    <source>
        <dbReference type="SAM" id="Phobius"/>
    </source>
</evidence>
<keyword evidence="1" id="KW-0812">Transmembrane</keyword>
<organism evidence="2 3">
    <name type="scientific">Arthrobacter rhombi</name>
    <dbReference type="NCBI Taxonomy" id="71253"/>
    <lineage>
        <taxon>Bacteria</taxon>
        <taxon>Bacillati</taxon>
        <taxon>Actinomycetota</taxon>
        <taxon>Actinomycetes</taxon>
        <taxon>Micrococcales</taxon>
        <taxon>Micrococcaceae</taxon>
        <taxon>Arthrobacter</taxon>
    </lineage>
</organism>
<dbReference type="Proteomes" id="UP000195913">
    <property type="component" value="Unassembled WGS sequence"/>
</dbReference>
<dbReference type="EMBL" id="FUHW01000046">
    <property type="protein sequence ID" value="SJM72028.1"/>
    <property type="molecule type" value="Genomic_DNA"/>
</dbReference>
<evidence type="ECO:0000313" key="2">
    <source>
        <dbReference type="EMBL" id="SJM72028.1"/>
    </source>
</evidence>
<reference evidence="2 3" key="1">
    <citation type="submission" date="2017-02" db="EMBL/GenBank/DDBJ databases">
        <authorList>
            <person name="Peterson S.W."/>
        </authorList>
    </citation>
    <scope>NUCLEOTIDE SEQUENCE [LARGE SCALE GENOMIC DNA]</scope>
    <source>
        <strain evidence="2 3">B Ar 00.02</strain>
    </source>
</reference>
<proteinExistence type="predicted"/>
<keyword evidence="1" id="KW-1133">Transmembrane helix</keyword>